<gene>
    <name evidence="3" type="ORF">OSB04_028836</name>
</gene>
<name>A0AA38W845_9ASTR</name>
<dbReference type="PANTHER" id="PTHR47481">
    <property type="match status" value="1"/>
</dbReference>
<feature type="region of interest" description="Disordered" evidence="1">
    <location>
        <begin position="1"/>
        <end position="33"/>
    </location>
</feature>
<dbReference type="EMBL" id="JARYMX010000007">
    <property type="protein sequence ID" value="KAJ9542330.1"/>
    <property type="molecule type" value="Genomic_DNA"/>
</dbReference>
<dbReference type="InterPro" id="IPR054722">
    <property type="entry name" value="PolX-like_BBD"/>
</dbReference>
<proteinExistence type="predicted"/>
<dbReference type="PROSITE" id="PS50994">
    <property type="entry name" value="INTEGRASE"/>
    <property type="match status" value="1"/>
</dbReference>
<dbReference type="GO" id="GO:0003676">
    <property type="term" value="F:nucleic acid binding"/>
    <property type="evidence" value="ECO:0007669"/>
    <property type="project" value="InterPro"/>
</dbReference>
<dbReference type="Gene3D" id="3.30.420.10">
    <property type="entry name" value="Ribonuclease H-like superfamily/Ribonuclease H"/>
    <property type="match status" value="1"/>
</dbReference>
<dbReference type="Pfam" id="PF14223">
    <property type="entry name" value="Retrotran_gag_2"/>
    <property type="match status" value="1"/>
</dbReference>
<dbReference type="InterPro" id="IPR036397">
    <property type="entry name" value="RNaseH_sf"/>
</dbReference>
<dbReference type="SUPFAM" id="SSF53098">
    <property type="entry name" value="Ribonuclease H-like"/>
    <property type="match status" value="1"/>
</dbReference>
<feature type="compositionally biased region" description="Low complexity" evidence="1">
    <location>
        <begin position="8"/>
        <end position="32"/>
    </location>
</feature>
<dbReference type="InterPro" id="IPR012337">
    <property type="entry name" value="RNaseH-like_sf"/>
</dbReference>
<dbReference type="GO" id="GO:0015074">
    <property type="term" value="P:DNA integration"/>
    <property type="evidence" value="ECO:0007669"/>
    <property type="project" value="InterPro"/>
</dbReference>
<dbReference type="Pfam" id="PF13976">
    <property type="entry name" value="gag_pre-integrs"/>
    <property type="match status" value="1"/>
</dbReference>
<dbReference type="InterPro" id="IPR025724">
    <property type="entry name" value="GAG-pre-integrase_dom"/>
</dbReference>
<dbReference type="Proteomes" id="UP001172457">
    <property type="component" value="Chromosome 7"/>
</dbReference>
<evidence type="ECO:0000313" key="4">
    <source>
        <dbReference type="Proteomes" id="UP001172457"/>
    </source>
</evidence>
<comment type="caution">
    <text evidence="3">The sequence shown here is derived from an EMBL/GenBank/DDBJ whole genome shotgun (WGS) entry which is preliminary data.</text>
</comment>
<dbReference type="Pfam" id="PF00665">
    <property type="entry name" value="rve"/>
    <property type="match status" value="1"/>
</dbReference>
<accession>A0AA38W845</accession>
<dbReference type="PANTHER" id="PTHR47481:SF10">
    <property type="entry name" value="COPIA-LIKE POLYPROTEIN_RETROTRANSPOSON"/>
    <property type="match status" value="1"/>
</dbReference>
<evidence type="ECO:0000256" key="1">
    <source>
        <dbReference type="SAM" id="MobiDB-lite"/>
    </source>
</evidence>
<reference evidence="3" key="1">
    <citation type="submission" date="2023-03" db="EMBL/GenBank/DDBJ databases">
        <title>Chromosome-scale reference genome and RAD-based genetic map of yellow starthistle (Centaurea solstitialis) reveal putative structural variation and QTLs associated with invader traits.</title>
        <authorList>
            <person name="Reatini B."/>
            <person name="Cang F.A."/>
            <person name="Jiang Q."/>
            <person name="Mckibben M.T.W."/>
            <person name="Barker M.S."/>
            <person name="Rieseberg L.H."/>
            <person name="Dlugosch K.M."/>
        </authorList>
    </citation>
    <scope>NUCLEOTIDE SEQUENCE</scope>
    <source>
        <strain evidence="3">CAN-66</strain>
        <tissue evidence="3">Leaf</tissue>
    </source>
</reference>
<dbReference type="Pfam" id="PF22936">
    <property type="entry name" value="Pol_BBD"/>
    <property type="match status" value="1"/>
</dbReference>
<sequence length="683" mass="76322">MVSELNDPSSPSSSPSSSSLSSPTQTTSSSSSFHPALAVSNIKNHISIVLEMENVQYTTWAELFKIQARSHKVIHHIIKTDAAKEKVPATNDEKEMWATLDATVLQWIYDTISHDLLHTILEPDATAMEVWNRLRDIFQDNKHSRAVTLEQEFCHTRMEDFLNASAYCQRLKVLSDQLKNVGAPVSNDRLVLQMVAGLTEAYNVVGTVLRQTIPLPPFYQARSMLILEKAGLANKIATSPPAAMAAVCRDSDDTSHLSDMPHQPRYSNKRRLASGRGTGQNKQSGRSGGRYQWTRRSGGAFPPQWQQQPWAVGNTQAWQWPWAPWAVPPCSFPTQQQRTRPINASGNQHRGVLGPKPPQAYAAMPAGRNSMDQQHSTSSPTDIEAAMYTLGLNPPDTNSYMDTRATSHMTSTPGTLSSYFNLSKQHGIRVGNGHSLRIHGYGDTNLPCPNHSFILNHVLHAPRIIKNLVSVKKFTKDNFVTVEFDPFGFSVKDFRTGRRLMRCESEGELYPVTNRASSTSTFAAIAPSLWHQRLGHPGAPIFNSLCRNKFIYCNSSTFSDLCSSCCLVKNIKLPFVSSNSSTCSDIWASPVLSAMGHQYYLAFLDDYTDFVWTFPLSNKSQVYSIFCGFKQFVQTQFELNIKSLQCDNGREFDNARMHEFCKINGITFQFSCPYTSSQNGKSE</sequence>
<dbReference type="AlphaFoldDB" id="A0AA38W845"/>
<keyword evidence="4" id="KW-1185">Reference proteome</keyword>
<evidence type="ECO:0000259" key="2">
    <source>
        <dbReference type="PROSITE" id="PS50994"/>
    </source>
</evidence>
<evidence type="ECO:0000313" key="3">
    <source>
        <dbReference type="EMBL" id="KAJ9542330.1"/>
    </source>
</evidence>
<protein>
    <recommendedName>
        <fullName evidence="2">Integrase catalytic domain-containing protein</fullName>
    </recommendedName>
</protein>
<dbReference type="InterPro" id="IPR001584">
    <property type="entry name" value="Integrase_cat-core"/>
</dbReference>
<feature type="region of interest" description="Disordered" evidence="1">
    <location>
        <begin position="249"/>
        <end position="306"/>
    </location>
</feature>
<feature type="domain" description="Integrase catalytic" evidence="2">
    <location>
        <begin position="570"/>
        <end position="683"/>
    </location>
</feature>
<organism evidence="3 4">
    <name type="scientific">Centaurea solstitialis</name>
    <name type="common">yellow star-thistle</name>
    <dbReference type="NCBI Taxonomy" id="347529"/>
    <lineage>
        <taxon>Eukaryota</taxon>
        <taxon>Viridiplantae</taxon>
        <taxon>Streptophyta</taxon>
        <taxon>Embryophyta</taxon>
        <taxon>Tracheophyta</taxon>
        <taxon>Spermatophyta</taxon>
        <taxon>Magnoliopsida</taxon>
        <taxon>eudicotyledons</taxon>
        <taxon>Gunneridae</taxon>
        <taxon>Pentapetalae</taxon>
        <taxon>asterids</taxon>
        <taxon>campanulids</taxon>
        <taxon>Asterales</taxon>
        <taxon>Asteraceae</taxon>
        <taxon>Carduoideae</taxon>
        <taxon>Cardueae</taxon>
        <taxon>Centaureinae</taxon>
        <taxon>Centaurea</taxon>
    </lineage>
</organism>